<organism evidence="1 2">
    <name type="scientific">Platanthera guangdongensis</name>
    <dbReference type="NCBI Taxonomy" id="2320717"/>
    <lineage>
        <taxon>Eukaryota</taxon>
        <taxon>Viridiplantae</taxon>
        <taxon>Streptophyta</taxon>
        <taxon>Embryophyta</taxon>
        <taxon>Tracheophyta</taxon>
        <taxon>Spermatophyta</taxon>
        <taxon>Magnoliopsida</taxon>
        <taxon>Liliopsida</taxon>
        <taxon>Asparagales</taxon>
        <taxon>Orchidaceae</taxon>
        <taxon>Orchidoideae</taxon>
        <taxon>Orchideae</taxon>
        <taxon>Orchidinae</taxon>
        <taxon>Platanthera</taxon>
    </lineage>
</organism>
<evidence type="ECO:0000313" key="1">
    <source>
        <dbReference type="EMBL" id="KAK8958927.1"/>
    </source>
</evidence>
<dbReference type="EMBL" id="JBBWWR010000012">
    <property type="protein sequence ID" value="KAK8958927.1"/>
    <property type="molecule type" value="Genomic_DNA"/>
</dbReference>
<dbReference type="Proteomes" id="UP001412067">
    <property type="component" value="Unassembled WGS sequence"/>
</dbReference>
<protein>
    <submittedName>
        <fullName evidence="1">Uncharacterized protein</fullName>
    </submittedName>
</protein>
<sequence length="105" mass="11314">MLSAMLSSRTLSSLARYCRLISSSTATLRSSLCNPKCPAESSASPQLPVAHVYLLALILKLLIPPSRKLFLAATLGVYSGKLILHRCRDLPPGAFKRFISAISSP</sequence>
<reference evidence="1 2" key="1">
    <citation type="journal article" date="2022" name="Nat. Plants">
        <title>Genomes of leafy and leafless Platanthera orchids illuminate the evolution of mycoheterotrophy.</title>
        <authorList>
            <person name="Li M.H."/>
            <person name="Liu K.W."/>
            <person name="Li Z."/>
            <person name="Lu H.C."/>
            <person name="Ye Q.L."/>
            <person name="Zhang D."/>
            <person name="Wang J.Y."/>
            <person name="Li Y.F."/>
            <person name="Zhong Z.M."/>
            <person name="Liu X."/>
            <person name="Yu X."/>
            <person name="Liu D.K."/>
            <person name="Tu X.D."/>
            <person name="Liu B."/>
            <person name="Hao Y."/>
            <person name="Liao X.Y."/>
            <person name="Jiang Y.T."/>
            <person name="Sun W.H."/>
            <person name="Chen J."/>
            <person name="Chen Y.Q."/>
            <person name="Ai Y."/>
            <person name="Zhai J.W."/>
            <person name="Wu S.S."/>
            <person name="Zhou Z."/>
            <person name="Hsiao Y.Y."/>
            <person name="Wu W.L."/>
            <person name="Chen Y.Y."/>
            <person name="Lin Y.F."/>
            <person name="Hsu J.L."/>
            <person name="Li C.Y."/>
            <person name="Wang Z.W."/>
            <person name="Zhao X."/>
            <person name="Zhong W.Y."/>
            <person name="Ma X.K."/>
            <person name="Ma L."/>
            <person name="Huang J."/>
            <person name="Chen G.Z."/>
            <person name="Huang M.Z."/>
            <person name="Huang L."/>
            <person name="Peng D.H."/>
            <person name="Luo Y.B."/>
            <person name="Zou S.Q."/>
            <person name="Chen S.P."/>
            <person name="Lan S."/>
            <person name="Tsai W.C."/>
            <person name="Van de Peer Y."/>
            <person name="Liu Z.J."/>
        </authorList>
    </citation>
    <scope>NUCLEOTIDE SEQUENCE [LARGE SCALE GENOMIC DNA]</scope>
    <source>
        <strain evidence="1">Lor288</strain>
    </source>
</reference>
<gene>
    <name evidence="1" type="ORF">KSP40_PGU001915</name>
</gene>
<comment type="caution">
    <text evidence="1">The sequence shown here is derived from an EMBL/GenBank/DDBJ whole genome shotgun (WGS) entry which is preliminary data.</text>
</comment>
<evidence type="ECO:0000313" key="2">
    <source>
        <dbReference type="Proteomes" id="UP001412067"/>
    </source>
</evidence>
<name>A0ABR2M4Q7_9ASPA</name>
<proteinExistence type="predicted"/>
<keyword evidence="2" id="KW-1185">Reference proteome</keyword>
<accession>A0ABR2M4Q7</accession>